<dbReference type="Proteomes" id="UP000029734">
    <property type="component" value="Unassembled WGS sequence"/>
</dbReference>
<protein>
    <recommendedName>
        <fullName evidence="3">YolD-like protein</fullName>
    </recommendedName>
</protein>
<dbReference type="RefSeq" id="WP_036656528.1">
    <property type="nucleotide sequence ID" value="NZ_JQCR01000003.1"/>
</dbReference>
<dbReference type="OrthoDB" id="2628331at2"/>
<dbReference type="eggNOG" id="ENOG502ZTKZ">
    <property type="taxonomic scope" value="Bacteria"/>
</dbReference>
<dbReference type="Pfam" id="PF08863">
    <property type="entry name" value="YolD"/>
    <property type="match status" value="1"/>
</dbReference>
<evidence type="ECO:0008006" key="3">
    <source>
        <dbReference type="Google" id="ProtNLM"/>
    </source>
</evidence>
<evidence type="ECO:0000313" key="2">
    <source>
        <dbReference type="Proteomes" id="UP000029734"/>
    </source>
</evidence>
<dbReference type="InterPro" id="IPR014962">
    <property type="entry name" value="YolD"/>
</dbReference>
<keyword evidence="2" id="KW-1185">Reference proteome</keyword>
<accession>A0A098M4R6</accession>
<sequence>MSRKLDSIWDCNRMVMPEHKQRIIREEREQERHVKPTLDPQEIELIDRVLYQSMEAHSPVTLTLFDPFRNKQYKGIVMKVDRQLGIKLRWSEDDWDWIKIEDVISATQ</sequence>
<evidence type="ECO:0000313" key="1">
    <source>
        <dbReference type="EMBL" id="KGE17545.1"/>
    </source>
</evidence>
<reference evidence="1 2" key="1">
    <citation type="submission" date="2014-08" db="EMBL/GenBank/DDBJ databases">
        <authorList>
            <person name="den Bakker H.C."/>
        </authorList>
    </citation>
    <scope>NUCLEOTIDE SEQUENCE [LARGE SCALE GENOMIC DNA]</scope>
    <source>
        <strain evidence="1 2">DSM 18334</strain>
    </source>
</reference>
<dbReference type="EMBL" id="JQCR01000003">
    <property type="protein sequence ID" value="KGE17545.1"/>
    <property type="molecule type" value="Genomic_DNA"/>
</dbReference>
<dbReference type="AlphaFoldDB" id="A0A098M4R6"/>
<gene>
    <name evidence="1" type="ORF">PWYN_23370</name>
</gene>
<proteinExistence type="predicted"/>
<reference evidence="1 2" key="2">
    <citation type="submission" date="2014-10" db="EMBL/GenBank/DDBJ databases">
        <title>Comparative genomics of the Paenibacillus odorifer group.</title>
        <authorList>
            <person name="Tsai Y.-C."/>
            <person name="Martin N."/>
            <person name="Korlach J."/>
            <person name="Wiedmann M."/>
        </authorList>
    </citation>
    <scope>NUCLEOTIDE SEQUENCE [LARGE SCALE GENOMIC DNA]</scope>
    <source>
        <strain evidence="1 2">DSM 18334</strain>
    </source>
</reference>
<organism evidence="1 2">
    <name type="scientific">Paenibacillus wynnii</name>
    <dbReference type="NCBI Taxonomy" id="268407"/>
    <lineage>
        <taxon>Bacteria</taxon>
        <taxon>Bacillati</taxon>
        <taxon>Bacillota</taxon>
        <taxon>Bacilli</taxon>
        <taxon>Bacillales</taxon>
        <taxon>Paenibacillaceae</taxon>
        <taxon>Paenibacillus</taxon>
    </lineage>
</organism>
<name>A0A098M4R6_9BACL</name>
<comment type="caution">
    <text evidence="1">The sequence shown here is derived from an EMBL/GenBank/DDBJ whole genome shotgun (WGS) entry which is preliminary data.</text>
</comment>